<dbReference type="Proteomes" id="UP001476798">
    <property type="component" value="Unassembled WGS sequence"/>
</dbReference>
<organism evidence="1 2">
    <name type="scientific">Goodea atripinnis</name>
    <dbReference type="NCBI Taxonomy" id="208336"/>
    <lineage>
        <taxon>Eukaryota</taxon>
        <taxon>Metazoa</taxon>
        <taxon>Chordata</taxon>
        <taxon>Craniata</taxon>
        <taxon>Vertebrata</taxon>
        <taxon>Euteleostomi</taxon>
        <taxon>Actinopterygii</taxon>
        <taxon>Neopterygii</taxon>
        <taxon>Teleostei</taxon>
        <taxon>Neoteleostei</taxon>
        <taxon>Acanthomorphata</taxon>
        <taxon>Ovalentaria</taxon>
        <taxon>Atherinomorphae</taxon>
        <taxon>Cyprinodontiformes</taxon>
        <taxon>Goodeidae</taxon>
        <taxon>Goodea</taxon>
    </lineage>
</organism>
<sequence length="103" mass="11924">MRDNVHISTHLSSFNPFIVFYFDMQLKKASVHEKLFFFSYLLSPSTHLMFHTSDERLISTIRPFPRHRRCQRSRGAAVCTNPGFLVLVFIGETNFIGLLSDGE</sequence>
<reference evidence="1 2" key="1">
    <citation type="submission" date="2021-06" db="EMBL/GenBank/DDBJ databases">
        <authorList>
            <person name="Palmer J.M."/>
        </authorList>
    </citation>
    <scope>NUCLEOTIDE SEQUENCE [LARGE SCALE GENOMIC DNA]</scope>
    <source>
        <strain evidence="1 2">GA_2019</strain>
        <tissue evidence="1">Muscle</tissue>
    </source>
</reference>
<evidence type="ECO:0000313" key="1">
    <source>
        <dbReference type="EMBL" id="MEQ2184916.1"/>
    </source>
</evidence>
<comment type="caution">
    <text evidence="1">The sequence shown here is derived from an EMBL/GenBank/DDBJ whole genome shotgun (WGS) entry which is preliminary data.</text>
</comment>
<name>A0ABV0PN36_9TELE</name>
<proteinExistence type="predicted"/>
<dbReference type="EMBL" id="JAHRIO010080798">
    <property type="protein sequence ID" value="MEQ2184916.1"/>
    <property type="molecule type" value="Genomic_DNA"/>
</dbReference>
<keyword evidence="2" id="KW-1185">Reference proteome</keyword>
<gene>
    <name evidence="1" type="ORF">GOODEAATRI_012803</name>
</gene>
<evidence type="ECO:0000313" key="2">
    <source>
        <dbReference type="Proteomes" id="UP001476798"/>
    </source>
</evidence>
<protein>
    <submittedName>
        <fullName evidence="1">Uncharacterized protein</fullName>
    </submittedName>
</protein>
<accession>A0ABV0PN36</accession>